<feature type="compositionally biased region" description="Low complexity" evidence="1">
    <location>
        <begin position="35"/>
        <end position="50"/>
    </location>
</feature>
<dbReference type="OrthoDB" id="2556454at2759"/>
<dbReference type="Proteomes" id="UP000324022">
    <property type="component" value="Unassembled WGS sequence"/>
</dbReference>
<feature type="compositionally biased region" description="Polar residues" evidence="1">
    <location>
        <begin position="51"/>
        <end position="69"/>
    </location>
</feature>
<feature type="compositionally biased region" description="Basic and acidic residues" evidence="1">
    <location>
        <begin position="308"/>
        <end position="321"/>
    </location>
</feature>
<evidence type="ECO:0000256" key="1">
    <source>
        <dbReference type="SAM" id="MobiDB-lite"/>
    </source>
</evidence>
<feature type="region of interest" description="Disordered" evidence="1">
    <location>
        <begin position="365"/>
        <end position="406"/>
    </location>
</feature>
<accession>A0A5C3E084</accession>
<dbReference type="EMBL" id="OOIN01000004">
    <property type="protein sequence ID" value="SPO22779.1"/>
    <property type="molecule type" value="Genomic_DNA"/>
</dbReference>
<evidence type="ECO:0000313" key="3">
    <source>
        <dbReference type="Proteomes" id="UP000324022"/>
    </source>
</evidence>
<feature type="compositionally biased region" description="Pro residues" evidence="1">
    <location>
        <begin position="99"/>
        <end position="111"/>
    </location>
</feature>
<organism evidence="2 3">
    <name type="scientific">Ustilago trichophora</name>
    <dbReference type="NCBI Taxonomy" id="86804"/>
    <lineage>
        <taxon>Eukaryota</taxon>
        <taxon>Fungi</taxon>
        <taxon>Dikarya</taxon>
        <taxon>Basidiomycota</taxon>
        <taxon>Ustilaginomycotina</taxon>
        <taxon>Ustilaginomycetes</taxon>
        <taxon>Ustilaginales</taxon>
        <taxon>Ustilaginaceae</taxon>
        <taxon>Ustilago</taxon>
    </lineage>
</organism>
<reference evidence="2 3" key="1">
    <citation type="submission" date="2018-03" db="EMBL/GenBank/DDBJ databases">
        <authorList>
            <person name="Guldener U."/>
        </authorList>
    </citation>
    <scope>NUCLEOTIDE SEQUENCE [LARGE SCALE GENOMIC DNA]</scope>
    <source>
        <strain evidence="2 3">NBRC100155</strain>
    </source>
</reference>
<gene>
    <name evidence="2" type="ORF">UTRI_01457</name>
</gene>
<feature type="compositionally biased region" description="Polar residues" evidence="1">
    <location>
        <begin position="120"/>
        <end position="139"/>
    </location>
</feature>
<feature type="region of interest" description="Disordered" evidence="1">
    <location>
        <begin position="433"/>
        <end position="457"/>
    </location>
</feature>
<feature type="region of interest" description="Disordered" evidence="1">
    <location>
        <begin position="1"/>
        <end position="139"/>
    </location>
</feature>
<feature type="compositionally biased region" description="Low complexity" evidence="1">
    <location>
        <begin position="70"/>
        <end position="81"/>
    </location>
</feature>
<feature type="region of interest" description="Disordered" evidence="1">
    <location>
        <begin position="308"/>
        <end position="334"/>
    </location>
</feature>
<feature type="compositionally biased region" description="Basic residues" evidence="1">
    <location>
        <begin position="322"/>
        <end position="334"/>
    </location>
</feature>
<evidence type="ECO:0000313" key="2">
    <source>
        <dbReference type="EMBL" id="SPO22779.1"/>
    </source>
</evidence>
<feature type="compositionally biased region" description="Polar residues" evidence="1">
    <location>
        <begin position="441"/>
        <end position="450"/>
    </location>
</feature>
<feature type="region of interest" description="Disordered" evidence="1">
    <location>
        <begin position="181"/>
        <end position="209"/>
    </location>
</feature>
<sequence>MSTYRSARRKRKRGELGTVVTEPSRPEQESDAVNLSFLSEGSSLSSLGGSPITNSNGDGGSNDEQLCNDQHSSPSPSSHQSASGYRRYTETNVENQPAMQPPHSHPPPHLPPHSADPTITGHSQPSSHEPPRNQNNQDPRSLYQEYETLRQAVDQLRADRDGIVRSLHWLDKTIRRIDPAVTRSDTATRPPLPPLNAPHRGGGGSKDDKPLQAPFRDEICHRMGLLPKDPLPPFEQSAPTVHGAPVLRFDWSQDPNTYAPLVHSILDELCGRQQTIASHVQAIGGIEEGRRVCMASLGRLFKDWRRQQRDAVEPARKTARESRRRQRTRTKKKCRARAALLARSPALQRKYHGADFTLEEAASVEVTDDEQGNQGDLDPQLFDESGRLTGSNAEAGGGGDDLGRRCAQPGALQKEIPCWRSLELHRALHRLEEAKRREESSQPVPQTQLRQRGEHKEVRYPPLDNIMAPLPSLIQRWMVSAEFAKLFPAAVSNVTLNTIVEPTTDSEILTPKQWGQHPPYEVVQVRGQEHNTMFLGEDSYDVRNNENLPVAGSSVGPRGSAAPSL</sequence>
<dbReference type="AlphaFoldDB" id="A0A5C3E084"/>
<feature type="compositionally biased region" description="Basic residues" evidence="1">
    <location>
        <begin position="1"/>
        <end position="13"/>
    </location>
</feature>
<name>A0A5C3E084_9BASI</name>
<keyword evidence="3" id="KW-1185">Reference proteome</keyword>
<protein>
    <submittedName>
        <fullName evidence="2">Uncharacterized protein</fullName>
    </submittedName>
</protein>
<proteinExistence type="predicted"/>
<feature type="region of interest" description="Disordered" evidence="1">
    <location>
        <begin position="545"/>
        <end position="565"/>
    </location>
</feature>